<dbReference type="Pfam" id="PF15643">
    <property type="entry name" value="Tox-PL-2"/>
    <property type="match status" value="1"/>
</dbReference>
<evidence type="ECO:0000259" key="1">
    <source>
        <dbReference type="Pfam" id="PF15643"/>
    </source>
</evidence>
<protein>
    <recommendedName>
        <fullName evidence="1">Tox-PL-2 domain-containing protein</fullName>
    </recommendedName>
</protein>
<evidence type="ECO:0000313" key="3">
    <source>
        <dbReference type="Proteomes" id="UP000315113"/>
    </source>
</evidence>
<sequence length="55" mass="6333">MSKIVGKFALYQCFDCARTVMQRPTDKQREGKAIEMKTPYHDQQIIIVSNSEQGI</sequence>
<dbReference type="EMBL" id="SFBH01000058">
    <property type="protein sequence ID" value="TRU37572.1"/>
    <property type="molecule type" value="Genomic_DNA"/>
</dbReference>
<gene>
    <name evidence="2" type="ORF">EWV78_06970</name>
</gene>
<dbReference type="InterPro" id="IPR028910">
    <property type="entry name" value="Tox-PL-2_dom"/>
</dbReference>
<dbReference type="AlphaFoldDB" id="A0A552ESY4"/>
<feature type="domain" description="Tox-PL-2" evidence="1">
    <location>
        <begin position="2"/>
        <end position="52"/>
    </location>
</feature>
<comment type="caution">
    <text evidence="2">The sequence shown here is derived from an EMBL/GenBank/DDBJ whole genome shotgun (WGS) entry which is preliminary data.</text>
</comment>
<proteinExistence type="predicted"/>
<name>A0A552ESY4_MICAE</name>
<dbReference type="Proteomes" id="UP000315113">
    <property type="component" value="Unassembled WGS sequence"/>
</dbReference>
<accession>A0A552ESY4</accession>
<evidence type="ECO:0000313" key="2">
    <source>
        <dbReference type="EMBL" id="TRU37572.1"/>
    </source>
</evidence>
<organism evidence="2 3">
    <name type="scientific">Microcystis aeruginosa Ma_MB_F_20061100_S20D</name>
    <dbReference type="NCBI Taxonomy" id="2486253"/>
    <lineage>
        <taxon>Bacteria</taxon>
        <taxon>Bacillati</taxon>
        <taxon>Cyanobacteriota</taxon>
        <taxon>Cyanophyceae</taxon>
        <taxon>Oscillatoriophycideae</taxon>
        <taxon>Chroococcales</taxon>
        <taxon>Microcystaceae</taxon>
        <taxon>Microcystis</taxon>
    </lineage>
</organism>
<reference evidence="2 3" key="1">
    <citation type="submission" date="2019-01" db="EMBL/GenBank/DDBJ databases">
        <title>Coherence of Microcystis species and biogeography revealed through population genomics.</title>
        <authorList>
            <person name="Perez-Carrascal O.M."/>
            <person name="Terrat Y."/>
            <person name="Giani A."/>
            <person name="Fortin N."/>
            <person name="Tromas N."/>
            <person name="Shapiro B.J."/>
        </authorList>
    </citation>
    <scope>NUCLEOTIDE SEQUENCE [LARGE SCALE GENOMIC DNA]</scope>
    <source>
        <strain evidence="2">Ma_MB_F_20061100_S20D</strain>
    </source>
</reference>